<dbReference type="InterPro" id="IPR012259">
    <property type="entry name" value="DHFR"/>
</dbReference>
<keyword evidence="4 8" id="KW-0554">One-carbon metabolism</keyword>
<evidence type="ECO:0000256" key="6">
    <source>
        <dbReference type="ARBA" id="ARBA00023002"/>
    </source>
</evidence>
<dbReference type="Proteomes" id="UP000006008">
    <property type="component" value="Unassembled WGS sequence"/>
</dbReference>
<dbReference type="Pfam" id="PF00186">
    <property type="entry name" value="DHFR_1"/>
    <property type="match status" value="1"/>
</dbReference>
<proteinExistence type="inferred from homology"/>
<dbReference type="HOGENOM" id="CLU_043966_5_1_10"/>
<dbReference type="SUPFAM" id="SSF53597">
    <property type="entry name" value="Dihydrofolate reductase-like"/>
    <property type="match status" value="1"/>
</dbReference>
<dbReference type="GO" id="GO:0070401">
    <property type="term" value="F:NADP+ binding"/>
    <property type="evidence" value="ECO:0007669"/>
    <property type="project" value="UniProtKB-ARBA"/>
</dbReference>
<evidence type="ECO:0000259" key="9">
    <source>
        <dbReference type="PROSITE" id="PS51330"/>
    </source>
</evidence>
<dbReference type="FunFam" id="3.40.430.10:FF:000001">
    <property type="entry name" value="Dihydrofolate reductase"/>
    <property type="match status" value="1"/>
</dbReference>
<comment type="function">
    <text evidence="7 8">Key enzyme in folate metabolism. Catalyzes an essential reaction for de novo glycine and purine synthesis, and for DNA precursor synthesis.</text>
</comment>
<dbReference type="GO" id="GO:0006730">
    <property type="term" value="P:one-carbon metabolic process"/>
    <property type="evidence" value="ECO:0007669"/>
    <property type="project" value="UniProtKB-KW"/>
</dbReference>
<keyword evidence="11" id="KW-1185">Reference proteome</keyword>
<gene>
    <name evidence="10" type="ORF">HMPREF9450_00201</name>
</gene>
<dbReference type="PROSITE" id="PS51330">
    <property type="entry name" value="DHFR_2"/>
    <property type="match status" value="1"/>
</dbReference>
<evidence type="ECO:0000256" key="2">
    <source>
        <dbReference type="ARBA" id="ARBA00009539"/>
    </source>
</evidence>
<evidence type="ECO:0000256" key="7">
    <source>
        <dbReference type="ARBA" id="ARBA00025067"/>
    </source>
</evidence>
<dbReference type="Gene3D" id="3.40.430.10">
    <property type="entry name" value="Dihydrofolate Reductase, subunit A"/>
    <property type="match status" value="1"/>
</dbReference>
<dbReference type="RefSeq" id="WP_009133007.1">
    <property type="nucleotide sequence ID" value="NZ_CP102250.1"/>
</dbReference>
<evidence type="ECO:0000256" key="3">
    <source>
        <dbReference type="ARBA" id="ARBA00012856"/>
    </source>
</evidence>
<dbReference type="EC" id="1.5.1.3" evidence="3 8"/>
<evidence type="ECO:0000256" key="5">
    <source>
        <dbReference type="ARBA" id="ARBA00022857"/>
    </source>
</evidence>
<dbReference type="PIRSF" id="PIRSF000194">
    <property type="entry name" value="DHFR"/>
    <property type="match status" value="1"/>
</dbReference>
<dbReference type="EMBL" id="ADLD01000003">
    <property type="protein sequence ID" value="EHB93430.1"/>
    <property type="molecule type" value="Genomic_DNA"/>
</dbReference>
<keyword evidence="5 8" id="KW-0521">NADP</keyword>
<organism evidence="10 11">
    <name type="scientific">Alistipes indistinctus YIT 12060</name>
    <dbReference type="NCBI Taxonomy" id="742725"/>
    <lineage>
        <taxon>Bacteria</taxon>
        <taxon>Pseudomonadati</taxon>
        <taxon>Bacteroidota</taxon>
        <taxon>Bacteroidia</taxon>
        <taxon>Bacteroidales</taxon>
        <taxon>Rikenellaceae</taxon>
        <taxon>Alistipes</taxon>
    </lineage>
</organism>
<evidence type="ECO:0000256" key="4">
    <source>
        <dbReference type="ARBA" id="ARBA00022563"/>
    </source>
</evidence>
<dbReference type="GO" id="GO:0046655">
    <property type="term" value="P:folic acid metabolic process"/>
    <property type="evidence" value="ECO:0007669"/>
    <property type="project" value="TreeGrafter"/>
</dbReference>
<comment type="pathway">
    <text evidence="1 8">Cofactor biosynthesis; tetrahydrofolate biosynthesis; 5,6,7,8-tetrahydrofolate from 7,8-dihydrofolate: step 1/1.</text>
</comment>
<keyword evidence="6 8" id="KW-0560">Oxidoreductase</keyword>
<dbReference type="InterPro" id="IPR001796">
    <property type="entry name" value="DHFR_dom"/>
</dbReference>
<feature type="domain" description="DHFR" evidence="9">
    <location>
        <begin position="1"/>
        <end position="159"/>
    </location>
</feature>
<comment type="similarity">
    <text evidence="2 8">Belongs to the dihydrofolate reductase family.</text>
</comment>
<dbReference type="OrthoDB" id="9804315at2"/>
<sequence>MLSIIVAIARNGIIGSGNSLIWHISEDLRRFKAITSGHPVVMGRKTFESIGRALPGRTNVVITRQSSFLAEGCTVVHSLEEALALFPESEEVFVIGGGEIYAQALPRAQRFYLTEVDADYEGDTRFPDWDRSQWLLTEQEHHPHGEKFPSPFTFLTYARKPAR</sequence>
<dbReference type="eggNOG" id="COG0262">
    <property type="taxonomic scope" value="Bacteria"/>
</dbReference>
<dbReference type="GO" id="GO:0046654">
    <property type="term" value="P:tetrahydrofolate biosynthetic process"/>
    <property type="evidence" value="ECO:0007669"/>
    <property type="project" value="UniProtKB-UniPathway"/>
</dbReference>
<evidence type="ECO:0000256" key="1">
    <source>
        <dbReference type="ARBA" id="ARBA00004903"/>
    </source>
</evidence>
<comment type="caution">
    <text evidence="10">The sequence shown here is derived from an EMBL/GenBank/DDBJ whole genome shotgun (WGS) entry which is preliminary data.</text>
</comment>
<protein>
    <recommendedName>
        <fullName evidence="3 8">Dihydrofolate reductase</fullName>
        <ecNumber evidence="3 8">1.5.1.3</ecNumber>
    </recommendedName>
</protein>
<dbReference type="PANTHER" id="PTHR48069:SF3">
    <property type="entry name" value="DIHYDROFOLATE REDUCTASE"/>
    <property type="match status" value="1"/>
</dbReference>
<dbReference type="CDD" id="cd00209">
    <property type="entry name" value="DHFR"/>
    <property type="match status" value="1"/>
</dbReference>
<dbReference type="AlphaFoldDB" id="G5H5J1"/>
<accession>G5H5J1</accession>
<comment type="catalytic activity">
    <reaction evidence="8">
        <text>(6S)-5,6,7,8-tetrahydrofolate + NADP(+) = 7,8-dihydrofolate + NADPH + H(+)</text>
        <dbReference type="Rhea" id="RHEA:15009"/>
        <dbReference type="ChEBI" id="CHEBI:15378"/>
        <dbReference type="ChEBI" id="CHEBI:57451"/>
        <dbReference type="ChEBI" id="CHEBI:57453"/>
        <dbReference type="ChEBI" id="CHEBI:57783"/>
        <dbReference type="ChEBI" id="CHEBI:58349"/>
        <dbReference type="EC" id="1.5.1.3"/>
    </reaction>
</comment>
<dbReference type="STRING" id="742725.HMPREF9450_00201"/>
<dbReference type="GeneID" id="92816624"/>
<dbReference type="PANTHER" id="PTHR48069">
    <property type="entry name" value="DIHYDROFOLATE REDUCTASE"/>
    <property type="match status" value="1"/>
</dbReference>
<dbReference type="InterPro" id="IPR024072">
    <property type="entry name" value="DHFR-like_dom_sf"/>
</dbReference>
<dbReference type="GO" id="GO:0005829">
    <property type="term" value="C:cytosol"/>
    <property type="evidence" value="ECO:0007669"/>
    <property type="project" value="TreeGrafter"/>
</dbReference>
<dbReference type="PATRIC" id="fig|742725.3.peg.226"/>
<reference evidence="10 11" key="1">
    <citation type="submission" date="2011-08" db="EMBL/GenBank/DDBJ databases">
        <title>The Genome Sequence of Alistipes indistinctus YIT 12060.</title>
        <authorList>
            <consortium name="The Broad Institute Genome Sequencing Platform"/>
            <person name="Earl A."/>
            <person name="Ward D."/>
            <person name="Feldgarden M."/>
            <person name="Gevers D."/>
            <person name="Morotomi M."/>
            <person name="Young S.K."/>
            <person name="Zeng Q."/>
            <person name="Gargeya S."/>
            <person name="Fitzgerald M."/>
            <person name="Haas B."/>
            <person name="Abouelleil A."/>
            <person name="Alvarado L."/>
            <person name="Arachchi H.M."/>
            <person name="Berlin A."/>
            <person name="Brown A."/>
            <person name="Chapman S.B."/>
            <person name="Chen Z."/>
            <person name="Dunbar C."/>
            <person name="Freedman E."/>
            <person name="Gearin G."/>
            <person name="Gellesch M."/>
            <person name="Goldberg J."/>
            <person name="Griggs A."/>
            <person name="Gujja S."/>
            <person name="Heiman D."/>
            <person name="Howarth C."/>
            <person name="Larson L."/>
            <person name="Lui A."/>
            <person name="MacDonald P.J.P."/>
            <person name="Montmayeur A."/>
            <person name="Murphy C."/>
            <person name="Neiman D."/>
            <person name="Pearson M."/>
            <person name="Priest M."/>
            <person name="Roberts A."/>
            <person name="Saif S."/>
            <person name="Shea T."/>
            <person name="Shenoy N."/>
            <person name="Sisk P."/>
            <person name="Stolte C."/>
            <person name="Sykes S."/>
            <person name="Wortman J."/>
            <person name="Nusbaum C."/>
            <person name="Birren B."/>
        </authorList>
    </citation>
    <scope>NUCLEOTIDE SEQUENCE [LARGE SCALE GENOMIC DNA]</scope>
    <source>
        <strain evidence="10 11">YIT 12060</strain>
    </source>
</reference>
<name>G5H5J1_9BACT</name>
<evidence type="ECO:0000313" key="11">
    <source>
        <dbReference type="Proteomes" id="UP000006008"/>
    </source>
</evidence>
<evidence type="ECO:0000313" key="10">
    <source>
        <dbReference type="EMBL" id="EHB93430.1"/>
    </source>
</evidence>
<dbReference type="PRINTS" id="PR00070">
    <property type="entry name" value="DHFR"/>
</dbReference>
<dbReference type="UniPathway" id="UPA00077">
    <property type="reaction ID" value="UER00158"/>
</dbReference>
<dbReference type="GO" id="GO:0046452">
    <property type="term" value="P:dihydrofolate metabolic process"/>
    <property type="evidence" value="ECO:0007669"/>
    <property type="project" value="TreeGrafter"/>
</dbReference>
<evidence type="ECO:0000256" key="8">
    <source>
        <dbReference type="PIRNR" id="PIRNR000194"/>
    </source>
</evidence>
<dbReference type="GO" id="GO:0004146">
    <property type="term" value="F:dihydrofolate reductase activity"/>
    <property type="evidence" value="ECO:0007669"/>
    <property type="project" value="UniProtKB-EC"/>
</dbReference>